<name>A0ABR2QW85_9ROSI</name>
<feature type="region of interest" description="Disordered" evidence="1">
    <location>
        <begin position="1"/>
        <end position="20"/>
    </location>
</feature>
<evidence type="ECO:0000313" key="2">
    <source>
        <dbReference type="EMBL" id="KAK9004779.1"/>
    </source>
</evidence>
<dbReference type="EMBL" id="JBBPBN010000030">
    <property type="protein sequence ID" value="KAK9004779.1"/>
    <property type="molecule type" value="Genomic_DNA"/>
</dbReference>
<dbReference type="Proteomes" id="UP001396334">
    <property type="component" value="Unassembled WGS sequence"/>
</dbReference>
<evidence type="ECO:0000256" key="1">
    <source>
        <dbReference type="SAM" id="MobiDB-lite"/>
    </source>
</evidence>
<keyword evidence="3" id="KW-1185">Reference proteome</keyword>
<evidence type="ECO:0000313" key="3">
    <source>
        <dbReference type="Proteomes" id="UP001396334"/>
    </source>
</evidence>
<proteinExistence type="predicted"/>
<comment type="caution">
    <text evidence="2">The sequence shown here is derived from an EMBL/GenBank/DDBJ whole genome shotgun (WGS) entry which is preliminary data.</text>
</comment>
<reference evidence="2 3" key="1">
    <citation type="journal article" date="2024" name="G3 (Bethesda)">
        <title>Genome assembly of Hibiscus sabdariffa L. provides insights into metabolisms of medicinal natural products.</title>
        <authorList>
            <person name="Kim T."/>
        </authorList>
    </citation>
    <scope>NUCLEOTIDE SEQUENCE [LARGE SCALE GENOMIC DNA]</scope>
    <source>
        <strain evidence="2">TK-2024</strain>
        <tissue evidence="2">Old leaves</tissue>
    </source>
</reference>
<protein>
    <submittedName>
        <fullName evidence="2">Uncharacterized protein</fullName>
    </submittedName>
</protein>
<gene>
    <name evidence="2" type="ORF">V6N11_042235</name>
</gene>
<accession>A0ABR2QW85</accession>
<organism evidence="2 3">
    <name type="scientific">Hibiscus sabdariffa</name>
    <name type="common">roselle</name>
    <dbReference type="NCBI Taxonomy" id="183260"/>
    <lineage>
        <taxon>Eukaryota</taxon>
        <taxon>Viridiplantae</taxon>
        <taxon>Streptophyta</taxon>
        <taxon>Embryophyta</taxon>
        <taxon>Tracheophyta</taxon>
        <taxon>Spermatophyta</taxon>
        <taxon>Magnoliopsida</taxon>
        <taxon>eudicotyledons</taxon>
        <taxon>Gunneridae</taxon>
        <taxon>Pentapetalae</taxon>
        <taxon>rosids</taxon>
        <taxon>malvids</taxon>
        <taxon>Malvales</taxon>
        <taxon>Malvaceae</taxon>
        <taxon>Malvoideae</taxon>
        <taxon>Hibiscus</taxon>
    </lineage>
</organism>
<sequence length="220" mass="25211">MRQAQGERRVAVGERSDPRPVKLSSDINKIVTVFCFKHFSKVASDYGGSRTKDGMQDRGAINLDVFENDGREFFLENDPLLTNMSANINASKRVDFNGSFESDFTDLEDEFENASFFSKLTNRQRKKKYASLFYLQGEVLSIKEKGRRYRAIEKSRKFGNENRSLNVSRHSSSDADIARNQRLKQSAKKALELGKKIGIQFIGDEDEILEDFVTTKLREQ</sequence>